<feature type="transmembrane region" description="Helical" evidence="1">
    <location>
        <begin position="242"/>
        <end position="260"/>
    </location>
</feature>
<dbReference type="KEGG" id="dcr:108205938"/>
<sequence length="261" mass="29387">MSSPSLPSTCHLQSCSFPPKLKHKNSYYNVIFNKANSTERSHVSGSSYCTHDHALIKSRFFPSHSSLSVIARNAKGSGGEEDGRALETVLKLYTAIKDRDLDVLSDVIGEECRCVCNFVSAFQPWEGKAQALVFFSYLLRKLGEHIDFVVQPTFHDGMTVGVHWRLEWKETKITLGEGFSFYMCHVYHGKVLIKNVEMFMEPLLHIEPLRLKIMGTIMSAIDKLGSTELSIDMAKGIIKHTLLALLFLVAALTVILRFVLY</sequence>
<evidence type="ECO:0000313" key="2">
    <source>
        <dbReference type="EMBL" id="WOG86210.1"/>
    </source>
</evidence>
<dbReference type="Gene3D" id="3.10.450.50">
    <property type="match status" value="1"/>
</dbReference>
<keyword evidence="1" id="KW-1133">Transmembrane helix</keyword>
<reference evidence="2" key="1">
    <citation type="journal article" date="2016" name="Nat. Genet.">
        <title>A high-quality carrot genome assembly provides new insights into carotenoid accumulation and asterid genome evolution.</title>
        <authorList>
            <person name="Iorizzo M."/>
            <person name="Ellison S."/>
            <person name="Senalik D."/>
            <person name="Zeng P."/>
            <person name="Satapoomin P."/>
            <person name="Huang J."/>
            <person name="Bowman M."/>
            <person name="Iovene M."/>
            <person name="Sanseverino W."/>
            <person name="Cavagnaro P."/>
            <person name="Yildiz M."/>
            <person name="Macko-Podgorni A."/>
            <person name="Moranska E."/>
            <person name="Grzebelus E."/>
            <person name="Grzebelus D."/>
            <person name="Ashrafi H."/>
            <person name="Zheng Z."/>
            <person name="Cheng S."/>
            <person name="Spooner D."/>
            <person name="Van Deynze A."/>
            <person name="Simon P."/>
        </authorList>
    </citation>
    <scope>NUCLEOTIDE SEQUENCE</scope>
    <source>
        <tissue evidence="2">Leaf</tissue>
    </source>
</reference>
<accession>A0AAF0WA86</accession>
<evidence type="ECO:0008006" key="4">
    <source>
        <dbReference type="Google" id="ProtNLM"/>
    </source>
</evidence>
<keyword evidence="1" id="KW-0812">Transmembrane</keyword>
<evidence type="ECO:0000313" key="3">
    <source>
        <dbReference type="Proteomes" id="UP000077755"/>
    </source>
</evidence>
<keyword evidence="3" id="KW-1185">Reference proteome</keyword>
<dbReference type="EMBL" id="CP093344">
    <property type="protein sequence ID" value="WOG86210.1"/>
    <property type="molecule type" value="Genomic_DNA"/>
</dbReference>
<keyword evidence="1" id="KW-0472">Membrane</keyword>
<dbReference type="PANTHER" id="PTHR33698">
    <property type="entry name" value="NUCLEAR TRANSPORT FACTOR 2 (NTF2)-LIKE PROTEIN"/>
    <property type="match status" value="1"/>
</dbReference>
<name>A0AAF0WA86_DAUCS</name>
<dbReference type="Proteomes" id="UP000077755">
    <property type="component" value="Chromosome 2"/>
</dbReference>
<protein>
    <recommendedName>
        <fullName evidence="4">SnoaL-like domain-containing protein</fullName>
    </recommendedName>
</protein>
<proteinExistence type="predicted"/>
<dbReference type="PANTHER" id="PTHR33698:SF6">
    <property type="entry name" value="TRANSMEMBRANE PROTEIN"/>
    <property type="match status" value="1"/>
</dbReference>
<dbReference type="SUPFAM" id="SSF54427">
    <property type="entry name" value="NTF2-like"/>
    <property type="match status" value="1"/>
</dbReference>
<dbReference type="AlphaFoldDB" id="A0AAF0WA86"/>
<dbReference type="InterPro" id="IPR032710">
    <property type="entry name" value="NTF2-like_dom_sf"/>
</dbReference>
<gene>
    <name evidence="2" type="ORF">DCAR_0205411</name>
</gene>
<organism evidence="2 3">
    <name type="scientific">Daucus carota subsp. sativus</name>
    <name type="common">Carrot</name>
    <dbReference type="NCBI Taxonomy" id="79200"/>
    <lineage>
        <taxon>Eukaryota</taxon>
        <taxon>Viridiplantae</taxon>
        <taxon>Streptophyta</taxon>
        <taxon>Embryophyta</taxon>
        <taxon>Tracheophyta</taxon>
        <taxon>Spermatophyta</taxon>
        <taxon>Magnoliopsida</taxon>
        <taxon>eudicotyledons</taxon>
        <taxon>Gunneridae</taxon>
        <taxon>Pentapetalae</taxon>
        <taxon>asterids</taxon>
        <taxon>campanulids</taxon>
        <taxon>Apiales</taxon>
        <taxon>Apiaceae</taxon>
        <taxon>Apioideae</taxon>
        <taxon>Scandiceae</taxon>
        <taxon>Daucinae</taxon>
        <taxon>Daucus</taxon>
        <taxon>Daucus sect. Daucus</taxon>
    </lineage>
</organism>
<reference evidence="2" key="2">
    <citation type="submission" date="2022-03" db="EMBL/GenBank/DDBJ databases">
        <title>Draft title - Genomic analysis of global carrot germplasm unveils the trajectory of domestication and the origin of high carotenoid orange carrot.</title>
        <authorList>
            <person name="Iorizzo M."/>
            <person name="Ellison S."/>
            <person name="Senalik D."/>
            <person name="Macko-Podgorni A."/>
            <person name="Grzebelus D."/>
            <person name="Bostan H."/>
            <person name="Rolling W."/>
            <person name="Curaba J."/>
            <person name="Simon P."/>
        </authorList>
    </citation>
    <scope>NUCLEOTIDE SEQUENCE</scope>
    <source>
        <tissue evidence="2">Leaf</tissue>
    </source>
</reference>
<evidence type="ECO:0000256" key="1">
    <source>
        <dbReference type="SAM" id="Phobius"/>
    </source>
</evidence>